<evidence type="ECO:0000259" key="3">
    <source>
        <dbReference type="SMART" id="SM00824"/>
    </source>
</evidence>
<dbReference type="PANTHER" id="PTHR11487">
    <property type="entry name" value="THIOESTERASE"/>
    <property type="match status" value="1"/>
</dbReference>
<reference evidence="4" key="1">
    <citation type="journal article" date="2017" name="Front. Microbiol.">
        <title>Streptomyces argillaceus involved in the biosynthesis of pyridine and piperidine alkaloids argimycins P.</title>
        <authorList>
            <person name="Ye S."/>
            <person name="Molloy B."/>
            <person name="Brana A.F."/>
            <person name="Zabala D."/>
            <person name="Olano C."/>
            <person name="Cortes J."/>
            <person name="Moris F."/>
            <person name="Salas J.A."/>
            <person name="Mendez C."/>
        </authorList>
    </citation>
    <scope>NUCLEOTIDE SEQUENCE</scope>
    <source>
        <strain evidence="4">ATCC 12956</strain>
    </source>
</reference>
<accession>A0A1M4NDD9</accession>
<dbReference type="AlphaFoldDB" id="A0A1M4NDD9"/>
<dbReference type="Gene3D" id="3.40.50.1820">
    <property type="entry name" value="alpha/beta hydrolase"/>
    <property type="match status" value="1"/>
</dbReference>
<evidence type="ECO:0000256" key="1">
    <source>
        <dbReference type="ARBA" id="ARBA00007169"/>
    </source>
</evidence>
<evidence type="ECO:0000313" key="4">
    <source>
        <dbReference type="EMBL" id="SCO70311.1"/>
    </source>
</evidence>
<dbReference type="InterPro" id="IPR001031">
    <property type="entry name" value="Thioesterase"/>
</dbReference>
<dbReference type="EMBL" id="LT615255">
    <property type="protein sequence ID" value="SCO70311.1"/>
    <property type="molecule type" value="Genomic_DNA"/>
</dbReference>
<dbReference type="InterPro" id="IPR029058">
    <property type="entry name" value="AB_hydrolase_fold"/>
</dbReference>
<evidence type="ECO:0000256" key="2">
    <source>
        <dbReference type="ARBA" id="ARBA00022801"/>
    </source>
</evidence>
<dbReference type="SUPFAM" id="SSF53474">
    <property type="entry name" value="alpha/beta-Hydrolases"/>
    <property type="match status" value="1"/>
</dbReference>
<dbReference type="InterPro" id="IPR012223">
    <property type="entry name" value="TEII"/>
</dbReference>
<organism evidence="4">
    <name type="scientific">Streptomyces argillaceus</name>
    <dbReference type="NCBI Taxonomy" id="41951"/>
    <lineage>
        <taxon>Bacteria</taxon>
        <taxon>Bacillati</taxon>
        <taxon>Actinomycetota</taxon>
        <taxon>Actinomycetes</taxon>
        <taxon>Kitasatosporales</taxon>
        <taxon>Streptomycetaceae</taxon>
        <taxon>Streptomyces</taxon>
    </lineage>
</organism>
<sequence length="257" mass="27694">MSVVESRWLRRFAGAEGGGGGESGRLQLVCFPHAGGAASAYLGLTRALAPDIDVVAVQYPGRQERRLEPALTSLTHLARAVAEELARVPQRPYAFFGHSMGAVVAYETARVLAEFDLVTPRRLILSGRGAPSLKPRASDRLEGDAALIAEIRRLGGTGSRVLDDPELLEMVLPTLRADYGALSRYRWLPGPPLDVPLTVMVGTADPVVPVDDARGWLAHSTRPGELLTFDGGHFYLDTRLPSVAEALRTLLGQPTRV</sequence>
<comment type="similarity">
    <text evidence="1">Belongs to the thioesterase family.</text>
</comment>
<feature type="domain" description="Thioesterase TesA-like" evidence="3">
    <location>
        <begin position="29"/>
        <end position="251"/>
    </location>
</feature>
<keyword evidence="2" id="KW-0378">Hydrolase</keyword>
<dbReference type="SMART" id="SM00824">
    <property type="entry name" value="PKS_TE"/>
    <property type="match status" value="1"/>
</dbReference>
<gene>
    <name evidence="4" type="primary">arpT</name>
</gene>
<protein>
    <submittedName>
        <fullName evidence="4">Type II thioesterase</fullName>
    </submittedName>
</protein>
<dbReference type="GO" id="GO:0016787">
    <property type="term" value="F:hydrolase activity"/>
    <property type="evidence" value="ECO:0007669"/>
    <property type="project" value="UniProtKB-KW"/>
</dbReference>
<dbReference type="Pfam" id="PF00975">
    <property type="entry name" value="Thioesterase"/>
    <property type="match status" value="1"/>
</dbReference>
<name>A0A1M4NDD9_STRAA</name>
<dbReference type="InterPro" id="IPR020802">
    <property type="entry name" value="TesA-like"/>
</dbReference>
<dbReference type="GO" id="GO:0008610">
    <property type="term" value="P:lipid biosynthetic process"/>
    <property type="evidence" value="ECO:0007669"/>
    <property type="project" value="TreeGrafter"/>
</dbReference>
<dbReference type="PANTHER" id="PTHR11487:SF0">
    <property type="entry name" value="S-ACYL FATTY ACID SYNTHASE THIOESTERASE, MEDIUM CHAIN"/>
    <property type="match status" value="1"/>
</dbReference>
<proteinExistence type="inferred from homology"/>